<proteinExistence type="predicted"/>
<sequence>MAVKGGSDLVKYMTERFVEYVETPAETRKQARTSAKAAREPWLIRWFGWGPAGLLIWWRGKGRSEERHR</sequence>
<accession>A0A9X2SAL7</accession>
<dbReference type="RefSeq" id="WP_257444332.1">
    <property type="nucleotide sequence ID" value="NZ_JANIPJ010000004.1"/>
</dbReference>
<comment type="caution">
    <text evidence="1">The sequence shown here is derived from an EMBL/GenBank/DDBJ whole genome shotgun (WGS) entry which is preliminary data.</text>
</comment>
<keyword evidence="2" id="KW-1185">Reference proteome</keyword>
<reference evidence="1" key="1">
    <citation type="submission" date="2022-08" db="EMBL/GenBank/DDBJ databases">
        <title>The genomic sequence of strain Paenibacillus sp. SCIV0701.</title>
        <authorList>
            <person name="Zhao H."/>
        </authorList>
    </citation>
    <scope>NUCLEOTIDE SEQUENCE</scope>
    <source>
        <strain evidence="1">SCIV0701</strain>
    </source>
</reference>
<protein>
    <submittedName>
        <fullName evidence="1">YqzE family protein</fullName>
    </submittedName>
</protein>
<organism evidence="1 2">
    <name type="scientific">Paenibacillus soyae</name>
    <dbReference type="NCBI Taxonomy" id="2969249"/>
    <lineage>
        <taxon>Bacteria</taxon>
        <taxon>Bacillati</taxon>
        <taxon>Bacillota</taxon>
        <taxon>Bacilli</taxon>
        <taxon>Bacillales</taxon>
        <taxon>Paenibacillaceae</taxon>
        <taxon>Paenibacillus</taxon>
    </lineage>
</organism>
<evidence type="ECO:0000313" key="1">
    <source>
        <dbReference type="EMBL" id="MCR2803767.1"/>
    </source>
</evidence>
<dbReference type="Proteomes" id="UP001141950">
    <property type="component" value="Unassembled WGS sequence"/>
</dbReference>
<dbReference type="Pfam" id="PF14038">
    <property type="entry name" value="YqzE"/>
    <property type="match status" value="1"/>
</dbReference>
<gene>
    <name evidence="1" type="ORF">NQZ67_07710</name>
</gene>
<dbReference type="EMBL" id="JANIPJ010000004">
    <property type="protein sequence ID" value="MCR2803767.1"/>
    <property type="molecule type" value="Genomic_DNA"/>
</dbReference>
<evidence type="ECO:0000313" key="2">
    <source>
        <dbReference type="Proteomes" id="UP001141950"/>
    </source>
</evidence>
<name>A0A9X2SAL7_9BACL</name>
<dbReference type="InterPro" id="IPR025622">
    <property type="entry name" value="YqzE"/>
</dbReference>
<dbReference type="AlphaFoldDB" id="A0A9X2SAL7"/>